<dbReference type="PROSITE" id="PS51447">
    <property type="entry name" value="FDX_ACB"/>
    <property type="match status" value="1"/>
</dbReference>
<keyword evidence="4" id="KW-0479">Metal-binding</keyword>
<dbReference type="AlphaFoldDB" id="A0A8K1YUG2"/>
<dbReference type="Gene3D" id="3.30.56.10">
    <property type="match status" value="2"/>
</dbReference>
<keyword evidence="12" id="KW-0934">Plastid</keyword>
<name>A0A8K1YUG2_9FLOR</name>
<keyword evidence="12" id="KW-0150">Chloroplast</keyword>
<dbReference type="InterPro" id="IPR005146">
    <property type="entry name" value="B3/B4_tRNA-bd"/>
</dbReference>
<dbReference type="Gene3D" id="3.50.40.10">
    <property type="entry name" value="Phenylalanyl-trna Synthetase, Chain B, domain 3"/>
    <property type="match status" value="1"/>
</dbReference>
<evidence type="ECO:0000313" key="12">
    <source>
        <dbReference type="EMBL" id="UEQ12007.1"/>
    </source>
</evidence>
<feature type="domain" description="FDX-ACB" evidence="10">
    <location>
        <begin position="600"/>
        <end position="695"/>
    </location>
</feature>
<dbReference type="GO" id="GO:0004826">
    <property type="term" value="F:phenylalanine-tRNA ligase activity"/>
    <property type="evidence" value="ECO:0007669"/>
    <property type="project" value="UniProtKB-EC"/>
</dbReference>
<dbReference type="PANTHER" id="PTHR10947:SF0">
    <property type="entry name" value="PHENYLALANINE--TRNA LIGASE BETA SUBUNIT"/>
    <property type="match status" value="1"/>
</dbReference>
<dbReference type="SMART" id="SM00873">
    <property type="entry name" value="B3_4"/>
    <property type="match status" value="1"/>
</dbReference>
<dbReference type="InterPro" id="IPR041616">
    <property type="entry name" value="PheRS_beta_core"/>
</dbReference>
<keyword evidence="7" id="KW-0460">Magnesium</keyword>
<dbReference type="Gene3D" id="3.30.70.380">
    <property type="entry name" value="Ferrodoxin-fold anticodon-binding domain"/>
    <property type="match status" value="1"/>
</dbReference>
<dbReference type="EMBL" id="MK641509">
    <property type="protein sequence ID" value="UEQ12007.1"/>
    <property type="molecule type" value="Genomic_DNA"/>
</dbReference>
<keyword evidence="9" id="KW-0030">Aminoacyl-tRNA synthetase</keyword>
<dbReference type="GO" id="GO:0006432">
    <property type="term" value="P:phenylalanyl-tRNA aminoacylation"/>
    <property type="evidence" value="ECO:0007669"/>
    <property type="project" value="InterPro"/>
</dbReference>
<dbReference type="SMART" id="SM00896">
    <property type="entry name" value="FDX-ACB"/>
    <property type="match status" value="1"/>
</dbReference>
<dbReference type="GO" id="GO:0005524">
    <property type="term" value="F:ATP binding"/>
    <property type="evidence" value="ECO:0007669"/>
    <property type="project" value="UniProtKB-KW"/>
</dbReference>
<evidence type="ECO:0000256" key="2">
    <source>
        <dbReference type="ARBA" id="ARBA00012814"/>
    </source>
</evidence>
<gene>
    <name evidence="12" type="primary">syfB</name>
</gene>
<keyword evidence="6" id="KW-0067">ATP-binding</keyword>
<keyword evidence="8" id="KW-0648">Protein biosynthesis</keyword>
<evidence type="ECO:0000256" key="6">
    <source>
        <dbReference type="ARBA" id="ARBA00022840"/>
    </source>
</evidence>
<dbReference type="Pfam" id="PF03483">
    <property type="entry name" value="B3_4"/>
    <property type="match status" value="1"/>
</dbReference>
<dbReference type="CDD" id="cd00769">
    <property type="entry name" value="PheRS_beta_core"/>
    <property type="match status" value="1"/>
</dbReference>
<dbReference type="GO" id="GO:0000287">
    <property type="term" value="F:magnesium ion binding"/>
    <property type="evidence" value="ECO:0007669"/>
    <property type="project" value="InterPro"/>
</dbReference>
<accession>A0A8K1YUG2</accession>
<dbReference type="PROSITE" id="PS51483">
    <property type="entry name" value="B5"/>
    <property type="match status" value="1"/>
</dbReference>
<proteinExistence type="predicted"/>
<dbReference type="InterPro" id="IPR036690">
    <property type="entry name" value="Fdx_antiC-bd_sf"/>
</dbReference>
<evidence type="ECO:0000256" key="3">
    <source>
        <dbReference type="ARBA" id="ARBA00022598"/>
    </source>
</evidence>
<sequence length="695" mass="81399">MNISWKWLNELIDLQQTGSEETLNKLILAGFEIENITKATNHDIIFDVKITANRSDSASIMGITREISTILKKPIRRINNQKHYNIQHNIINKQFIHCHSFLYTHFHTIKVQSSPKWLKSKLESYKITSINNVTDIISLIKLKWGQHLEIFDFNKISNNNKISIKVEYNQQNHIFVTRNDKLVNLNKHNCIIVTNNNYPISLAGIDCSKLSNIDLNTSSIVLQASIFNKNTIKGISKELAIETENSLQQIKGINSFDVLNAYSEAILLIEYLCKGTIQNIHYFTKPQIKYEPLLIQEKYINDILGFTLKKTNSSKAKTITKREVIEILHYLNCIVFERFGHLEIYIPGYRSTSITRKIDVIEEIGRIYGFDKFIDYVPSYNTKGKIRKEKLKIDQIRNILRTIGLTESIHYSLVKSDKNYLKICNPLNEDYTNLRHNIINNLVNANLHNLNQGNETIEIFEIGRIFTKLNKNYIENIHIGGLIGSTEYYRRTWSEKPQELTWFQAKGDIDEIFERLQINIQWDKPNISHDLYNNNKTCFHPNRVASLFSGRELIGIFGQLDLKISQSLSIPKHTYIFEFKLKNLFQLINPKRMYQFIQYSKYPYITRDITVSSINQIQVNDLIQYIKNQVDPFIIEAVFLFDYYKTKKEDKEIVNLGLRIKYRSHTNTLTNSTIDIINEEIQQNIKHYLKTTYNI</sequence>
<dbReference type="InterPro" id="IPR005121">
    <property type="entry name" value="Fdx_antiC-bd"/>
</dbReference>
<feature type="domain" description="B5" evidence="11">
    <location>
        <begin position="288"/>
        <end position="375"/>
    </location>
</feature>
<dbReference type="InterPro" id="IPR005147">
    <property type="entry name" value="tRNA_synthase_B5-dom"/>
</dbReference>
<dbReference type="PANTHER" id="PTHR10947">
    <property type="entry name" value="PHENYLALANYL-TRNA SYNTHETASE BETA CHAIN AND LEUCINE-RICH REPEAT-CONTAINING PROTEIN 47"/>
    <property type="match status" value="1"/>
</dbReference>
<reference evidence="12" key="1">
    <citation type="submission" date="2019-03" db="EMBL/GenBank/DDBJ databases">
        <title>Phycologia Chloroplast and mitochondrial genomes of Kumanoa mahlacensis.</title>
        <authorList>
            <person name="Fang K."/>
        </authorList>
    </citation>
    <scope>NUCLEOTIDE SEQUENCE</scope>
    <source>
        <strain evidence="12">SAS-FKP1701</strain>
    </source>
</reference>
<dbReference type="SUPFAM" id="SSF55681">
    <property type="entry name" value="Class II aaRS and biotin synthetases"/>
    <property type="match status" value="1"/>
</dbReference>
<dbReference type="Gene3D" id="3.30.930.10">
    <property type="entry name" value="Bira Bifunctional Protein, Domain 2"/>
    <property type="match status" value="1"/>
</dbReference>
<evidence type="ECO:0000256" key="5">
    <source>
        <dbReference type="ARBA" id="ARBA00022741"/>
    </source>
</evidence>
<dbReference type="InterPro" id="IPR045864">
    <property type="entry name" value="aa-tRNA-synth_II/BPL/LPL"/>
</dbReference>
<dbReference type="SMART" id="SM00874">
    <property type="entry name" value="B5"/>
    <property type="match status" value="1"/>
</dbReference>
<dbReference type="Pfam" id="PF17759">
    <property type="entry name" value="tRNA_synthFbeta"/>
    <property type="match status" value="1"/>
</dbReference>
<evidence type="ECO:0000256" key="9">
    <source>
        <dbReference type="ARBA" id="ARBA00023146"/>
    </source>
</evidence>
<dbReference type="InterPro" id="IPR009061">
    <property type="entry name" value="DNA-bd_dom_put_sf"/>
</dbReference>
<dbReference type="SUPFAM" id="SSF56037">
    <property type="entry name" value="PheT/TilS domain"/>
    <property type="match status" value="1"/>
</dbReference>
<dbReference type="GO" id="GO:0003723">
    <property type="term" value="F:RNA binding"/>
    <property type="evidence" value="ECO:0007669"/>
    <property type="project" value="InterPro"/>
</dbReference>
<evidence type="ECO:0000256" key="8">
    <source>
        <dbReference type="ARBA" id="ARBA00022917"/>
    </source>
</evidence>
<organism evidence="12">
    <name type="scientific">Kumanoa mahlacensis</name>
    <dbReference type="NCBI Taxonomy" id="1196387"/>
    <lineage>
        <taxon>Eukaryota</taxon>
        <taxon>Rhodophyta</taxon>
        <taxon>Florideophyceae</taxon>
        <taxon>Nemaliophycidae</taxon>
        <taxon>Batrachospermales</taxon>
        <taxon>Batrachospermaceae</taxon>
        <taxon>Kumanoa</taxon>
    </lineage>
</organism>
<evidence type="ECO:0000256" key="1">
    <source>
        <dbReference type="ARBA" id="ARBA00001946"/>
    </source>
</evidence>
<comment type="cofactor">
    <cofactor evidence="1">
        <name>Mg(2+)</name>
        <dbReference type="ChEBI" id="CHEBI:18420"/>
    </cofactor>
</comment>
<evidence type="ECO:0000259" key="11">
    <source>
        <dbReference type="PROSITE" id="PS51483"/>
    </source>
</evidence>
<evidence type="ECO:0000259" key="10">
    <source>
        <dbReference type="PROSITE" id="PS51447"/>
    </source>
</evidence>
<dbReference type="InterPro" id="IPR020825">
    <property type="entry name" value="Phe-tRNA_synthase-like_B3/B4"/>
</dbReference>
<protein>
    <recommendedName>
        <fullName evidence="2">phenylalanine--tRNA ligase</fullName>
        <ecNumber evidence="2">6.1.1.20</ecNumber>
    </recommendedName>
</protein>
<dbReference type="EC" id="6.1.1.20" evidence="2"/>
<dbReference type="GO" id="GO:0009328">
    <property type="term" value="C:phenylalanine-tRNA ligase complex"/>
    <property type="evidence" value="ECO:0007669"/>
    <property type="project" value="TreeGrafter"/>
</dbReference>
<keyword evidence="5" id="KW-0547">Nucleotide-binding</keyword>
<dbReference type="SUPFAM" id="SSF46955">
    <property type="entry name" value="Putative DNA-binding domain"/>
    <property type="match status" value="2"/>
</dbReference>
<dbReference type="SUPFAM" id="SSF54991">
    <property type="entry name" value="Anticodon-binding domain of PheRS"/>
    <property type="match status" value="1"/>
</dbReference>
<dbReference type="InterPro" id="IPR045060">
    <property type="entry name" value="Phe-tRNA-ligase_IIc_bsu"/>
</dbReference>
<keyword evidence="3" id="KW-0436">Ligase</keyword>
<dbReference type="Pfam" id="PF03147">
    <property type="entry name" value="FDX-ACB"/>
    <property type="match status" value="1"/>
</dbReference>
<geneLocation type="chloroplast" evidence="12"/>
<evidence type="ECO:0000256" key="4">
    <source>
        <dbReference type="ARBA" id="ARBA00022723"/>
    </source>
</evidence>
<evidence type="ECO:0000256" key="7">
    <source>
        <dbReference type="ARBA" id="ARBA00022842"/>
    </source>
</evidence>
<dbReference type="Pfam" id="PF03484">
    <property type="entry name" value="B5"/>
    <property type="match status" value="1"/>
</dbReference>